<name>A0A388JXH8_CHABU</name>
<dbReference type="AlphaFoldDB" id="A0A388JXH8"/>
<feature type="region of interest" description="Disordered" evidence="3">
    <location>
        <begin position="127"/>
        <end position="157"/>
    </location>
</feature>
<dbReference type="Gramene" id="GBG62521">
    <property type="protein sequence ID" value="GBG62521"/>
    <property type="gene ID" value="CBR_g30839"/>
</dbReference>
<keyword evidence="2" id="KW-0934">Plastid</keyword>
<reference evidence="5 6" key="1">
    <citation type="journal article" date="2018" name="Cell">
        <title>The Chara Genome: Secondary Complexity and Implications for Plant Terrestrialization.</title>
        <authorList>
            <person name="Nishiyama T."/>
            <person name="Sakayama H."/>
            <person name="Vries J.D."/>
            <person name="Buschmann H."/>
            <person name="Saint-Marcoux D."/>
            <person name="Ullrich K.K."/>
            <person name="Haas F.B."/>
            <person name="Vanderstraeten L."/>
            <person name="Becker D."/>
            <person name="Lang D."/>
            <person name="Vosolsobe S."/>
            <person name="Rombauts S."/>
            <person name="Wilhelmsson P.K.I."/>
            <person name="Janitza P."/>
            <person name="Kern R."/>
            <person name="Heyl A."/>
            <person name="Rumpler F."/>
            <person name="Villalobos L.I.A.C."/>
            <person name="Clay J.M."/>
            <person name="Skokan R."/>
            <person name="Toyoda A."/>
            <person name="Suzuki Y."/>
            <person name="Kagoshima H."/>
            <person name="Schijlen E."/>
            <person name="Tajeshwar N."/>
            <person name="Catarino B."/>
            <person name="Hetherington A.J."/>
            <person name="Saltykova A."/>
            <person name="Bonnot C."/>
            <person name="Breuninger H."/>
            <person name="Symeonidi A."/>
            <person name="Radhakrishnan G.V."/>
            <person name="Van Nieuwerburgh F."/>
            <person name="Deforce D."/>
            <person name="Chang C."/>
            <person name="Karol K.G."/>
            <person name="Hedrich R."/>
            <person name="Ulvskov P."/>
            <person name="Glockner G."/>
            <person name="Delwiche C.F."/>
            <person name="Petrasek J."/>
            <person name="Van de Peer Y."/>
            <person name="Friml J."/>
            <person name="Beilby M."/>
            <person name="Dolan L."/>
            <person name="Kohara Y."/>
            <person name="Sugano S."/>
            <person name="Fujiyama A."/>
            <person name="Delaux P.-M."/>
            <person name="Quint M."/>
            <person name="TheiBen G."/>
            <person name="Hagemann M."/>
            <person name="Harholt J."/>
            <person name="Dunand C."/>
            <person name="Zachgo S."/>
            <person name="Langdale J."/>
            <person name="Maumus F."/>
            <person name="Straeten D.V.D."/>
            <person name="Gould S.B."/>
            <person name="Rensing S.A."/>
        </authorList>
    </citation>
    <scope>NUCLEOTIDE SEQUENCE [LARGE SCALE GENOMIC DNA]</scope>
    <source>
        <strain evidence="5 6">S276</strain>
    </source>
</reference>
<organism evidence="5 6">
    <name type="scientific">Chara braunii</name>
    <name type="common">Braun's stonewort</name>
    <dbReference type="NCBI Taxonomy" id="69332"/>
    <lineage>
        <taxon>Eukaryota</taxon>
        <taxon>Viridiplantae</taxon>
        <taxon>Streptophyta</taxon>
        <taxon>Charophyceae</taxon>
        <taxon>Charales</taxon>
        <taxon>Characeae</taxon>
        <taxon>Chara</taxon>
    </lineage>
</organism>
<feature type="domain" description="Plastid lipid-associated protein/fibrillin conserved" evidence="4">
    <location>
        <begin position="164"/>
        <end position="370"/>
    </location>
</feature>
<keyword evidence="6" id="KW-1185">Reference proteome</keyword>
<evidence type="ECO:0000256" key="3">
    <source>
        <dbReference type="SAM" id="MobiDB-lite"/>
    </source>
</evidence>
<dbReference type="OMA" id="ICALTCH"/>
<evidence type="ECO:0000313" key="6">
    <source>
        <dbReference type="Proteomes" id="UP000265515"/>
    </source>
</evidence>
<accession>A0A388JXH8</accession>
<dbReference type="PANTHER" id="PTHR31906">
    <property type="entry name" value="PLASTID-LIPID-ASSOCIATED PROTEIN 4, CHLOROPLASTIC-RELATED"/>
    <property type="match status" value="1"/>
</dbReference>
<evidence type="ECO:0000259" key="4">
    <source>
        <dbReference type="Pfam" id="PF04755"/>
    </source>
</evidence>
<evidence type="ECO:0000313" key="5">
    <source>
        <dbReference type="EMBL" id="GBG62521.1"/>
    </source>
</evidence>
<dbReference type="STRING" id="69332.A0A388JXH8"/>
<dbReference type="EMBL" id="BFEA01000029">
    <property type="protein sequence ID" value="GBG62521.1"/>
    <property type="molecule type" value="Genomic_DNA"/>
</dbReference>
<sequence length="373" mass="40013">MAASGVTMSSLAIPAARQTCCWHSLNDDSSSSSAAAAGGGGGGGGTCRLSQRSHNWLRQHCSSLAGDGKKAVTLPRQPICALTCHSAARSSGCAEDEEEERGLRTAISHALPRARAPSTRVRLLRTRTPTRATTAESPNEGDTWTGEENDTSSRTETPAVDLQALKAKVLTTIAGLDRGTAASEEDCKRVEEAVKELEAAGGGRINLLSGIARLDGRWRLVFSSGFASGSFGGRRPGPGIGRAPLTLGQVYQDIDVEERKLDNVVELRLGAPWPVPRLELTAILGHSLETTDEGNARIRSTTIKLKPEGALQLIPDLELPSISSFFRAQNLFQSESDKDKSPSRYGTFSVTYLDPEFRISRGDRSELRIFLKV</sequence>
<comment type="subcellular location">
    <subcellularLocation>
        <location evidence="1">Plastid</location>
    </subcellularLocation>
</comment>
<dbReference type="OrthoDB" id="203682at2759"/>
<dbReference type="Proteomes" id="UP000265515">
    <property type="component" value="Unassembled WGS sequence"/>
</dbReference>
<proteinExistence type="predicted"/>
<evidence type="ECO:0000256" key="1">
    <source>
        <dbReference type="ARBA" id="ARBA00004474"/>
    </source>
</evidence>
<gene>
    <name evidence="5" type="ORF">CBR_g30839</name>
</gene>
<comment type="caution">
    <text evidence="5">The sequence shown here is derived from an EMBL/GenBank/DDBJ whole genome shotgun (WGS) entry which is preliminary data.</text>
</comment>
<dbReference type="InterPro" id="IPR039633">
    <property type="entry name" value="PAP"/>
</dbReference>
<dbReference type="GO" id="GO:0009536">
    <property type="term" value="C:plastid"/>
    <property type="evidence" value="ECO:0007669"/>
    <property type="project" value="UniProtKB-SubCell"/>
</dbReference>
<evidence type="ECO:0000256" key="2">
    <source>
        <dbReference type="ARBA" id="ARBA00022640"/>
    </source>
</evidence>
<dbReference type="Pfam" id="PF04755">
    <property type="entry name" value="PAP_fibrillin"/>
    <property type="match status" value="1"/>
</dbReference>
<protein>
    <recommendedName>
        <fullName evidence="4">Plastid lipid-associated protein/fibrillin conserved domain-containing protein</fullName>
    </recommendedName>
</protein>
<dbReference type="InterPro" id="IPR006843">
    <property type="entry name" value="PAP/fibrillin_dom"/>
</dbReference>